<evidence type="ECO:0000313" key="3">
    <source>
        <dbReference type="Proteomes" id="UP000826793"/>
    </source>
</evidence>
<dbReference type="SUPFAM" id="SSF47413">
    <property type="entry name" value="lambda repressor-like DNA-binding domains"/>
    <property type="match status" value="1"/>
</dbReference>
<sequence>MADALHIHRATYSYYELGKTQPDFLRILEIAQILAIPVETMVELLAHPERAALWQTRSRAPKKVADAPVSLGQLYPEEKILVALYRRCGEEGKRLVRETARQQAKP</sequence>
<dbReference type="CDD" id="cd00093">
    <property type="entry name" value="HTH_XRE"/>
    <property type="match status" value="1"/>
</dbReference>
<dbReference type="PROSITE" id="PS50943">
    <property type="entry name" value="HTH_CROC1"/>
    <property type="match status" value="1"/>
</dbReference>
<organism evidence="2 3">
    <name type="scientific">Candidatus Acutalibacter pullicola</name>
    <dbReference type="NCBI Taxonomy" id="2838417"/>
    <lineage>
        <taxon>Bacteria</taxon>
        <taxon>Bacillati</taxon>
        <taxon>Bacillota</taxon>
        <taxon>Clostridia</taxon>
        <taxon>Eubacteriales</taxon>
        <taxon>Acutalibacteraceae</taxon>
        <taxon>Acutalibacter</taxon>
    </lineage>
</organism>
<dbReference type="GO" id="GO:0003677">
    <property type="term" value="F:DNA binding"/>
    <property type="evidence" value="ECO:0007669"/>
    <property type="project" value="InterPro"/>
</dbReference>
<protein>
    <submittedName>
        <fullName evidence="2">Helix-turn-helix domain-containing protein</fullName>
    </submittedName>
</protein>
<name>A0A9D2SEK7_9FIRM</name>
<feature type="domain" description="HTH cro/C1-type" evidence="1">
    <location>
        <begin position="1"/>
        <end position="41"/>
    </location>
</feature>
<dbReference type="InterPro" id="IPR010982">
    <property type="entry name" value="Lambda_DNA-bd_dom_sf"/>
</dbReference>
<evidence type="ECO:0000259" key="1">
    <source>
        <dbReference type="PROSITE" id="PS50943"/>
    </source>
</evidence>
<proteinExistence type="predicted"/>
<dbReference type="AlphaFoldDB" id="A0A9D2SEK7"/>
<dbReference type="Proteomes" id="UP000826793">
    <property type="component" value="Unassembled WGS sequence"/>
</dbReference>
<accession>A0A9D2SEK7</accession>
<comment type="caution">
    <text evidence="2">The sequence shown here is derived from an EMBL/GenBank/DDBJ whole genome shotgun (WGS) entry which is preliminary data.</text>
</comment>
<dbReference type="Pfam" id="PF01381">
    <property type="entry name" value="HTH_3"/>
    <property type="match status" value="1"/>
</dbReference>
<reference evidence="2" key="1">
    <citation type="journal article" date="2021" name="PeerJ">
        <title>Extensive microbial diversity within the chicken gut microbiome revealed by metagenomics and culture.</title>
        <authorList>
            <person name="Gilroy R."/>
            <person name="Ravi A."/>
            <person name="Getino M."/>
            <person name="Pursley I."/>
            <person name="Horton D.L."/>
            <person name="Alikhan N.F."/>
            <person name="Baker D."/>
            <person name="Gharbi K."/>
            <person name="Hall N."/>
            <person name="Watson M."/>
            <person name="Adriaenssens E.M."/>
            <person name="Foster-Nyarko E."/>
            <person name="Jarju S."/>
            <person name="Secka A."/>
            <person name="Antonio M."/>
            <person name="Oren A."/>
            <person name="Chaudhuri R.R."/>
            <person name="La Ragione R."/>
            <person name="Hildebrand F."/>
            <person name="Pallen M.J."/>
        </authorList>
    </citation>
    <scope>NUCLEOTIDE SEQUENCE</scope>
    <source>
        <strain evidence="2">CHK185-1770</strain>
    </source>
</reference>
<dbReference type="InterPro" id="IPR001387">
    <property type="entry name" value="Cro/C1-type_HTH"/>
</dbReference>
<dbReference type="Gene3D" id="1.10.260.40">
    <property type="entry name" value="lambda repressor-like DNA-binding domains"/>
    <property type="match status" value="1"/>
</dbReference>
<dbReference type="EMBL" id="DWXG01000030">
    <property type="protein sequence ID" value="HJB97604.1"/>
    <property type="molecule type" value="Genomic_DNA"/>
</dbReference>
<evidence type="ECO:0000313" key="2">
    <source>
        <dbReference type="EMBL" id="HJB97604.1"/>
    </source>
</evidence>
<gene>
    <name evidence="2" type="ORF">H9710_03380</name>
</gene>
<reference evidence="2" key="2">
    <citation type="submission" date="2021-04" db="EMBL/GenBank/DDBJ databases">
        <authorList>
            <person name="Gilroy R."/>
        </authorList>
    </citation>
    <scope>NUCLEOTIDE SEQUENCE</scope>
    <source>
        <strain evidence="2">CHK185-1770</strain>
    </source>
</reference>